<evidence type="ECO:0000313" key="1">
    <source>
        <dbReference type="EMBL" id="KAK5090887.1"/>
    </source>
</evidence>
<comment type="caution">
    <text evidence="1">The sequence shown here is derived from an EMBL/GenBank/DDBJ whole genome shotgun (WGS) entry which is preliminary data.</text>
</comment>
<keyword evidence="2" id="KW-1185">Reference proteome</keyword>
<proteinExistence type="predicted"/>
<sequence length="479" mass="54948">MSTGLFSLSLELILRITKIPGIATVRNAELHEEGIYNAREHDEQGRSTEDLVPAELKTLINLSCTCTHFRAVLAPVIYRKLWLTNTITSATSVKAIAATRFRIHVREILFVGRAPGSEEDGFEQVGEVIASEVLEILANLRSCFPNLNCLNVGFAFEAWDYDKWANHLSESFINPESDDEVEHLETKESFRALTASVWGAISRNKPGIIKTLKMRHFFPKLVTTYFSEKFQSFLGGIEEFEMSVWGQDDGVCASNTGDGYLDAISKLDKVFANLRFCTEFTLRSSQYGWMGCEGMSHVPLPLKPGTMPKLERLTLHHCFLGPELCDFLQTHSGTLREITMQDCCAVPDRRTNNGIEWCELFRTVRTLQKLEKVEVLPAKLPYSWHMQNSLVENDEDVREDVGKAAKELETKQDRRMFAYGELNDKYRDWSLRSDKIREHFWRGHDQKEWYDLIDTLRQRELVEAQTQNIIAKIVRSGEY</sequence>
<organism evidence="1 2">
    <name type="scientific">Lithohypha guttulata</name>
    <dbReference type="NCBI Taxonomy" id="1690604"/>
    <lineage>
        <taxon>Eukaryota</taxon>
        <taxon>Fungi</taxon>
        <taxon>Dikarya</taxon>
        <taxon>Ascomycota</taxon>
        <taxon>Pezizomycotina</taxon>
        <taxon>Eurotiomycetes</taxon>
        <taxon>Chaetothyriomycetidae</taxon>
        <taxon>Chaetothyriales</taxon>
        <taxon>Trichomeriaceae</taxon>
        <taxon>Lithohypha</taxon>
    </lineage>
</organism>
<dbReference type="EMBL" id="JAVRRJ010000001">
    <property type="protein sequence ID" value="KAK5090887.1"/>
    <property type="molecule type" value="Genomic_DNA"/>
</dbReference>
<reference evidence="1 2" key="1">
    <citation type="submission" date="2023-08" db="EMBL/GenBank/DDBJ databases">
        <title>Black Yeasts Isolated from many extreme environments.</title>
        <authorList>
            <person name="Coleine C."/>
            <person name="Stajich J.E."/>
            <person name="Selbmann L."/>
        </authorList>
    </citation>
    <scope>NUCLEOTIDE SEQUENCE [LARGE SCALE GENOMIC DNA]</scope>
    <source>
        <strain evidence="1 2">CCFEE 5910</strain>
    </source>
</reference>
<accession>A0AAN7YEM6</accession>
<protein>
    <recommendedName>
        <fullName evidence="3">F-box domain-containing protein</fullName>
    </recommendedName>
</protein>
<evidence type="ECO:0008006" key="3">
    <source>
        <dbReference type="Google" id="ProtNLM"/>
    </source>
</evidence>
<dbReference type="AlphaFoldDB" id="A0AAN7YEM6"/>
<evidence type="ECO:0000313" key="2">
    <source>
        <dbReference type="Proteomes" id="UP001309876"/>
    </source>
</evidence>
<gene>
    <name evidence="1" type="ORF">LTR05_001064</name>
</gene>
<name>A0AAN7YEM6_9EURO</name>
<dbReference type="Proteomes" id="UP001309876">
    <property type="component" value="Unassembled WGS sequence"/>
</dbReference>